<accession>A0AAJ5W184</accession>
<name>A0AAJ5W184_9MICO</name>
<keyword evidence="1" id="KW-0812">Transmembrane</keyword>
<reference evidence="2" key="1">
    <citation type="submission" date="2023-03" db="EMBL/GenBank/DDBJ databases">
        <title>Andean soil-derived lignocellulolytic bacterial consortium as a source of novel taxa and putative plastic-active enzymes.</title>
        <authorList>
            <person name="Diaz-Garcia L."/>
            <person name="Chuvochina M."/>
            <person name="Feuerriegel G."/>
            <person name="Bunk B."/>
            <person name="Sproer C."/>
            <person name="Streit W.R."/>
            <person name="Rodriguez L.M."/>
            <person name="Overmann J."/>
            <person name="Jimenez D.J."/>
        </authorList>
    </citation>
    <scope>NUCLEOTIDE SEQUENCE</scope>
    <source>
        <strain evidence="2">MAG 4610</strain>
    </source>
</reference>
<protein>
    <submittedName>
        <fullName evidence="2">Uncharacterized protein</fullName>
    </submittedName>
</protein>
<evidence type="ECO:0000313" key="3">
    <source>
        <dbReference type="Proteomes" id="UP001213972"/>
    </source>
</evidence>
<dbReference type="EMBL" id="CP119321">
    <property type="protein sequence ID" value="WEK13109.1"/>
    <property type="molecule type" value="Genomic_DNA"/>
</dbReference>
<organism evidence="2 3">
    <name type="scientific">Candidatus Microbacterium phytovorans</name>
    <dbReference type="NCBI Taxonomy" id="3121374"/>
    <lineage>
        <taxon>Bacteria</taxon>
        <taxon>Bacillati</taxon>
        <taxon>Actinomycetota</taxon>
        <taxon>Actinomycetes</taxon>
        <taxon>Micrococcales</taxon>
        <taxon>Microbacteriaceae</taxon>
        <taxon>Microbacterium</taxon>
    </lineage>
</organism>
<keyword evidence="1" id="KW-1133">Transmembrane helix</keyword>
<feature type="transmembrane region" description="Helical" evidence="1">
    <location>
        <begin position="39"/>
        <end position="58"/>
    </location>
</feature>
<sequence>MAARRNDGFETAGLSLLVVGGLIWAVALVSAITVGAPPLTILVAVAPVLIGGFVLLAADRLLARSDDR</sequence>
<dbReference type="AlphaFoldDB" id="A0AAJ5W184"/>
<dbReference type="Proteomes" id="UP001213972">
    <property type="component" value="Chromosome"/>
</dbReference>
<evidence type="ECO:0000256" key="1">
    <source>
        <dbReference type="SAM" id="Phobius"/>
    </source>
</evidence>
<keyword evidence="1" id="KW-0472">Membrane</keyword>
<gene>
    <name evidence="2" type="ORF">P0Y48_11630</name>
</gene>
<feature type="transmembrane region" description="Helical" evidence="1">
    <location>
        <begin position="12"/>
        <end position="33"/>
    </location>
</feature>
<proteinExistence type="predicted"/>
<evidence type="ECO:0000313" key="2">
    <source>
        <dbReference type="EMBL" id="WEK13109.1"/>
    </source>
</evidence>